<protein>
    <submittedName>
        <fullName evidence="7">EAL domain-containing protein</fullName>
    </submittedName>
</protein>
<dbReference type="PANTHER" id="PTHR44757">
    <property type="entry name" value="DIGUANYLATE CYCLASE DGCP"/>
    <property type="match status" value="1"/>
</dbReference>
<feature type="domain" description="EAL" evidence="4">
    <location>
        <begin position="577"/>
        <end position="834"/>
    </location>
</feature>
<dbReference type="SMART" id="SM00052">
    <property type="entry name" value="EAL"/>
    <property type="match status" value="1"/>
</dbReference>
<comment type="caution">
    <text evidence="7">The sequence shown here is derived from an EMBL/GenBank/DDBJ whole genome shotgun (WGS) entry which is preliminary data.</text>
</comment>
<dbReference type="InterPro" id="IPR035965">
    <property type="entry name" value="PAS-like_dom_sf"/>
</dbReference>
<reference evidence="7 8" key="1">
    <citation type="submission" date="2024-09" db="EMBL/GenBank/DDBJ databases">
        <authorList>
            <person name="Sun Q."/>
            <person name="Mori K."/>
        </authorList>
    </citation>
    <scope>NUCLEOTIDE SEQUENCE [LARGE SCALE GENOMIC DNA]</scope>
    <source>
        <strain evidence="7 8">CCM 7415</strain>
    </source>
</reference>
<dbReference type="Proteomes" id="UP001589814">
    <property type="component" value="Unassembled WGS sequence"/>
</dbReference>
<dbReference type="InterPro" id="IPR029787">
    <property type="entry name" value="Nucleotide_cyclase"/>
</dbReference>
<dbReference type="InterPro" id="IPR001610">
    <property type="entry name" value="PAC"/>
</dbReference>
<dbReference type="InterPro" id="IPR000644">
    <property type="entry name" value="CBS_dom"/>
</dbReference>
<sequence length="835" mass="93560">MTEPAYVASIMKTALLRCPAGTRLSDAAVRMSERYCSSMLITRGDEVLGIWTEQDALMVDFADPGAAQCPVEQVMSSPITSIKPHATIDTAARIFDEKGIRHLLVVDDDETPLGIVSRNDIALEKGLESYLRLRKVENAMRSAPLTLAASLPLSEAVQRMRTSPACDAVIVRYDDHLGILTTRDLVRFVASYPGNMAIGRLASRPLLSINRDEALINARDRLIHHRLRHLAVLDDSEEVIGILGFADIISTEEYRHLDTLRDTLEQHDSAIRQSRQSLRLAEQVIESTLEGIMITDAGGRIEFVNPAFTHLTGYELDEAVGHTPGSLLSSGRQNADFYQNMWHAMHQHGYWRGEIWNRRKGGELYLEMLTVTAIYDEAGETSHFAAMFSDITQVRENEQRVHHLAWYDALTGLPNRRLIEDRLSLATRHARRHSQQLAVVFIDLDHFKQINDSLDHAAGDELLTLVARRLENCLRDDDSLGRLGGDEFIALLPNVGGVDEAVSVVRRMIDAISAPFDLRRRQVRVGCSLGVSFYPSDANSAETLIQHADAAMYRAKREGRNTWRLYSSDMEFHNNRRMTLETALRESLAQGEGIEAYYQPLFERDSGRLYSAEALMRWHHPQLGQVSPGEFIPLAESAGLILQLGQRLLDQVLQQLHDWLAAGLEPVPIAINLSPRQFWQHDLIDDIRTRLEAFAIPAELISFELTESTLLDRHQQAITALEALRDLGHRVAIDDFGTGYSSLSYLQDLPITTLKIDRTFIQALTEGNRRGSEAILAAVTGLAEGLDLQVVAEGVETHEQLDALARFPVQLIQGFLFGRPANAATFTTNWLIRRA</sequence>
<dbReference type="Pfam" id="PF13426">
    <property type="entry name" value="PAS_9"/>
    <property type="match status" value="1"/>
</dbReference>
<dbReference type="PANTHER" id="PTHR44757:SF2">
    <property type="entry name" value="BIOFILM ARCHITECTURE MAINTENANCE PROTEIN MBAA"/>
    <property type="match status" value="1"/>
</dbReference>
<dbReference type="RefSeq" id="WP_019950413.1">
    <property type="nucleotide sequence ID" value="NZ_JBHLVX010000020.1"/>
</dbReference>
<dbReference type="Gene3D" id="3.10.580.10">
    <property type="entry name" value="CBS-domain"/>
    <property type="match status" value="2"/>
</dbReference>
<dbReference type="Pfam" id="PF00990">
    <property type="entry name" value="GGDEF"/>
    <property type="match status" value="1"/>
</dbReference>
<evidence type="ECO:0000259" key="6">
    <source>
        <dbReference type="PROSITE" id="PS51371"/>
    </source>
</evidence>
<proteinExistence type="predicted"/>
<evidence type="ECO:0000259" key="2">
    <source>
        <dbReference type="PROSITE" id="PS50112"/>
    </source>
</evidence>
<dbReference type="NCBIfam" id="TIGR00254">
    <property type="entry name" value="GGDEF"/>
    <property type="match status" value="1"/>
</dbReference>
<dbReference type="InterPro" id="IPR001633">
    <property type="entry name" value="EAL_dom"/>
</dbReference>
<dbReference type="PROSITE" id="PS51371">
    <property type="entry name" value="CBS"/>
    <property type="match status" value="3"/>
</dbReference>
<feature type="domain" description="PAS" evidence="2">
    <location>
        <begin position="277"/>
        <end position="323"/>
    </location>
</feature>
<dbReference type="SMART" id="SM00116">
    <property type="entry name" value="CBS"/>
    <property type="match status" value="4"/>
</dbReference>
<dbReference type="CDD" id="cd00130">
    <property type="entry name" value="PAS"/>
    <property type="match status" value="1"/>
</dbReference>
<dbReference type="Pfam" id="PF00571">
    <property type="entry name" value="CBS"/>
    <property type="match status" value="4"/>
</dbReference>
<accession>A0ABV6G1Y0</accession>
<evidence type="ECO:0000259" key="4">
    <source>
        <dbReference type="PROSITE" id="PS50883"/>
    </source>
</evidence>
<dbReference type="PROSITE" id="PS50887">
    <property type="entry name" value="GGDEF"/>
    <property type="match status" value="1"/>
</dbReference>
<dbReference type="InterPro" id="IPR000160">
    <property type="entry name" value="GGDEF_dom"/>
</dbReference>
<dbReference type="SMART" id="SM00267">
    <property type="entry name" value="GGDEF"/>
    <property type="match status" value="1"/>
</dbReference>
<organism evidence="7 8">
    <name type="scientific">Kushneria aurantia</name>
    <dbReference type="NCBI Taxonomy" id="504092"/>
    <lineage>
        <taxon>Bacteria</taxon>
        <taxon>Pseudomonadati</taxon>
        <taxon>Pseudomonadota</taxon>
        <taxon>Gammaproteobacteria</taxon>
        <taxon>Oceanospirillales</taxon>
        <taxon>Halomonadaceae</taxon>
        <taxon>Kushneria</taxon>
    </lineage>
</organism>
<dbReference type="Pfam" id="PF00563">
    <property type="entry name" value="EAL"/>
    <property type="match status" value="1"/>
</dbReference>
<dbReference type="InterPro" id="IPR000700">
    <property type="entry name" value="PAS-assoc_C"/>
</dbReference>
<dbReference type="InterPro" id="IPR035919">
    <property type="entry name" value="EAL_sf"/>
</dbReference>
<dbReference type="SUPFAM" id="SSF141868">
    <property type="entry name" value="EAL domain-like"/>
    <property type="match status" value="1"/>
</dbReference>
<feature type="domain" description="GGDEF" evidence="5">
    <location>
        <begin position="435"/>
        <end position="568"/>
    </location>
</feature>
<dbReference type="Gene3D" id="3.30.450.20">
    <property type="entry name" value="PAS domain"/>
    <property type="match status" value="1"/>
</dbReference>
<dbReference type="PROSITE" id="PS50112">
    <property type="entry name" value="PAS"/>
    <property type="match status" value="1"/>
</dbReference>
<dbReference type="NCBIfam" id="TIGR00229">
    <property type="entry name" value="sensory_box"/>
    <property type="match status" value="1"/>
</dbReference>
<feature type="domain" description="PAC" evidence="3">
    <location>
        <begin position="349"/>
        <end position="403"/>
    </location>
</feature>
<dbReference type="InterPro" id="IPR000014">
    <property type="entry name" value="PAS"/>
</dbReference>
<dbReference type="SMART" id="SM00091">
    <property type="entry name" value="PAS"/>
    <property type="match status" value="1"/>
</dbReference>
<keyword evidence="8" id="KW-1185">Reference proteome</keyword>
<dbReference type="SUPFAM" id="SSF55073">
    <property type="entry name" value="Nucleotide cyclase"/>
    <property type="match status" value="1"/>
</dbReference>
<name>A0ABV6G1Y0_9GAMM</name>
<keyword evidence="1" id="KW-0129">CBS domain</keyword>
<dbReference type="SUPFAM" id="SSF54631">
    <property type="entry name" value="CBS-domain pair"/>
    <property type="match status" value="2"/>
</dbReference>
<dbReference type="PROSITE" id="PS50883">
    <property type="entry name" value="EAL"/>
    <property type="match status" value="1"/>
</dbReference>
<dbReference type="CDD" id="cd01949">
    <property type="entry name" value="GGDEF"/>
    <property type="match status" value="1"/>
</dbReference>
<evidence type="ECO:0000259" key="3">
    <source>
        <dbReference type="PROSITE" id="PS50113"/>
    </source>
</evidence>
<evidence type="ECO:0000313" key="8">
    <source>
        <dbReference type="Proteomes" id="UP001589814"/>
    </source>
</evidence>
<dbReference type="PROSITE" id="PS50113">
    <property type="entry name" value="PAC"/>
    <property type="match status" value="1"/>
</dbReference>
<dbReference type="Gene3D" id="3.20.20.450">
    <property type="entry name" value="EAL domain"/>
    <property type="match status" value="1"/>
</dbReference>
<dbReference type="InterPro" id="IPR043128">
    <property type="entry name" value="Rev_trsase/Diguanyl_cyclase"/>
</dbReference>
<dbReference type="SMART" id="SM00086">
    <property type="entry name" value="PAC"/>
    <property type="match status" value="2"/>
</dbReference>
<evidence type="ECO:0000313" key="7">
    <source>
        <dbReference type="EMBL" id="MFC0267493.1"/>
    </source>
</evidence>
<gene>
    <name evidence="7" type="ORF">ACFFHW_05695</name>
</gene>
<dbReference type="InterPro" id="IPR046342">
    <property type="entry name" value="CBS_dom_sf"/>
</dbReference>
<dbReference type="CDD" id="cd01948">
    <property type="entry name" value="EAL"/>
    <property type="match status" value="1"/>
</dbReference>
<feature type="domain" description="CBS" evidence="6">
    <location>
        <begin position="140"/>
        <end position="198"/>
    </location>
</feature>
<dbReference type="InterPro" id="IPR052155">
    <property type="entry name" value="Biofilm_reg_signaling"/>
</dbReference>
<dbReference type="SUPFAM" id="SSF55785">
    <property type="entry name" value="PYP-like sensor domain (PAS domain)"/>
    <property type="match status" value="1"/>
</dbReference>
<dbReference type="Gene3D" id="3.30.70.270">
    <property type="match status" value="1"/>
</dbReference>
<dbReference type="EMBL" id="JBHLVX010000020">
    <property type="protein sequence ID" value="MFC0267493.1"/>
    <property type="molecule type" value="Genomic_DNA"/>
</dbReference>
<evidence type="ECO:0000256" key="1">
    <source>
        <dbReference type="PROSITE-ProRule" id="PRU00703"/>
    </source>
</evidence>
<evidence type="ECO:0000259" key="5">
    <source>
        <dbReference type="PROSITE" id="PS50887"/>
    </source>
</evidence>
<feature type="domain" description="CBS" evidence="6">
    <location>
        <begin position="75"/>
        <end position="133"/>
    </location>
</feature>
<feature type="domain" description="CBS" evidence="6">
    <location>
        <begin position="202"/>
        <end position="259"/>
    </location>
</feature>